<keyword evidence="2 5" id="KW-0812">Transmembrane</keyword>
<reference evidence="6 7" key="1">
    <citation type="submission" date="2016-07" db="EMBL/GenBank/DDBJ databases">
        <title>Complete genome sequence of Bradyrhizobium icense LMTR 13T, a potential inoculant strain isolated from lima bean (Phaseolus lunatus) in Peru.</title>
        <authorList>
            <person name="Ormeno-Orrillo E."/>
            <person name="Duran D."/>
            <person name="Rogel M.A."/>
            <person name="Rey L."/>
            <person name="Imperial J."/>
            <person name="Ruiz-Argueso T."/>
            <person name="Martinez-Romero E."/>
        </authorList>
    </citation>
    <scope>NUCLEOTIDE SEQUENCE [LARGE SCALE GENOMIC DNA]</scope>
    <source>
        <strain evidence="6 7">LMTR 13</strain>
    </source>
</reference>
<dbReference type="EMBL" id="CP016428">
    <property type="protein sequence ID" value="ANW05512.1"/>
    <property type="molecule type" value="Genomic_DNA"/>
</dbReference>
<protein>
    <recommendedName>
        <fullName evidence="5">UPF0391 membrane protein LMTR13_12695</fullName>
    </recommendedName>
</protein>
<evidence type="ECO:0000256" key="4">
    <source>
        <dbReference type="ARBA" id="ARBA00023136"/>
    </source>
</evidence>
<dbReference type="InterPro" id="IPR009760">
    <property type="entry name" value="DUF1328"/>
</dbReference>
<keyword evidence="7" id="KW-1185">Reference proteome</keyword>
<dbReference type="HAMAP" id="MF_01361">
    <property type="entry name" value="UPF0391"/>
    <property type="match status" value="1"/>
</dbReference>
<keyword evidence="4 5" id="KW-0472">Membrane</keyword>
<evidence type="ECO:0000256" key="2">
    <source>
        <dbReference type="ARBA" id="ARBA00022692"/>
    </source>
</evidence>
<feature type="transmembrane region" description="Helical" evidence="5">
    <location>
        <begin position="35"/>
        <end position="56"/>
    </location>
</feature>
<dbReference type="GO" id="GO:0005886">
    <property type="term" value="C:plasma membrane"/>
    <property type="evidence" value="ECO:0007669"/>
    <property type="project" value="UniProtKB-SubCell"/>
</dbReference>
<comment type="subcellular location">
    <subcellularLocation>
        <location evidence="5">Cell membrane</location>
        <topology evidence="5">Single-pass membrane protein</topology>
    </subcellularLocation>
</comment>
<dbReference type="KEGG" id="bic:LMTR13_12695"/>
<organism evidence="6 7">
    <name type="scientific">Bradyrhizobium icense</name>
    <dbReference type="NCBI Taxonomy" id="1274631"/>
    <lineage>
        <taxon>Bacteria</taxon>
        <taxon>Pseudomonadati</taxon>
        <taxon>Pseudomonadota</taxon>
        <taxon>Alphaproteobacteria</taxon>
        <taxon>Hyphomicrobiales</taxon>
        <taxon>Nitrobacteraceae</taxon>
        <taxon>Bradyrhizobium</taxon>
    </lineage>
</organism>
<evidence type="ECO:0000256" key="3">
    <source>
        <dbReference type="ARBA" id="ARBA00022989"/>
    </source>
</evidence>
<evidence type="ECO:0000256" key="5">
    <source>
        <dbReference type="HAMAP-Rule" id="MF_01361"/>
    </source>
</evidence>
<keyword evidence="1 5" id="KW-1003">Cell membrane</keyword>
<dbReference type="PIRSF" id="PIRSF036466">
    <property type="entry name" value="UCP036466"/>
    <property type="match status" value="1"/>
</dbReference>
<dbReference type="Proteomes" id="UP000092839">
    <property type="component" value="Chromosome"/>
</dbReference>
<gene>
    <name evidence="6" type="ORF">LMTR13_12695</name>
</gene>
<accession>A0A1B1URT5</accession>
<dbReference type="AlphaFoldDB" id="A0A1B1URT5"/>
<evidence type="ECO:0000313" key="6">
    <source>
        <dbReference type="EMBL" id="ANW05512.1"/>
    </source>
</evidence>
<proteinExistence type="inferred from homology"/>
<comment type="similarity">
    <text evidence="5">Belongs to the UPF0391 family.</text>
</comment>
<name>A0A1B1URT5_9BRAD</name>
<dbReference type="RefSeq" id="WP_065732637.1">
    <property type="nucleotide sequence ID" value="NZ_CP016428.1"/>
</dbReference>
<keyword evidence="3 5" id="KW-1133">Transmembrane helix</keyword>
<sequence length="57" mass="5771">MLELAIGLLIIALIAGALGFTGVARGAANIAKFIFVAFIVIAGLIVILGLFGIIAVF</sequence>
<dbReference type="Pfam" id="PF07043">
    <property type="entry name" value="DUF1328"/>
    <property type="match status" value="1"/>
</dbReference>
<evidence type="ECO:0000256" key="1">
    <source>
        <dbReference type="ARBA" id="ARBA00022475"/>
    </source>
</evidence>
<evidence type="ECO:0000313" key="7">
    <source>
        <dbReference type="Proteomes" id="UP000092839"/>
    </source>
</evidence>